<dbReference type="EMBL" id="WWCT01000026">
    <property type="protein sequence ID" value="MYN29775.1"/>
    <property type="molecule type" value="Genomic_DNA"/>
</dbReference>
<proteinExistence type="predicted"/>
<dbReference type="Proteomes" id="UP000642144">
    <property type="component" value="Unassembled WGS sequence"/>
</dbReference>
<keyword evidence="3" id="KW-1185">Reference proteome</keyword>
<dbReference type="SUPFAM" id="SSF53474">
    <property type="entry name" value="alpha/beta-Hydrolases"/>
    <property type="match status" value="1"/>
</dbReference>
<feature type="domain" description="AB hydrolase-1" evidence="1">
    <location>
        <begin position="15"/>
        <end position="165"/>
    </location>
</feature>
<evidence type="ECO:0000259" key="1">
    <source>
        <dbReference type="Pfam" id="PF12697"/>
    </source>
</evidence>
<gene>
    <name evidence="2" type="ORF">GTP69_25545</name>
</gene>
<organism evidence="2 3">
    <name type="scientific">Duganella levis</name>
    <dbReference type="NCBI Taxonomy" id="2692169"/>
    <lineage>
        <taxon>Bacteria</taxon>
        <taxon>Pseudomonadati</taxon>
        <taxon>Pseudomonadota</taxon>
        <taxon>Betaproteobacteria</taxon>
        <taxon>Burkholderiales</taxon>
        <taxon>Oxalobacteraceae</taxon>
        <taxon>Telluria group</taxon>
        <taxon>Duganella</taxon>
    </lineage>
</organism>
<keyword evidence="2" id="KW-0378">Hydrolase</keyword>
<dbReference type="RefSeq" id="WP_161057511.1">
    <property type="nucleotide sequence ID" value="NZ_WWCT01000026.1"/>
</dbReference>
<dbReference type="Pfam" id="PF12697">
    <property type="entry name" value="Abhydrolase_6"/>
    <property type="match status" value="1"/>
</dbReference>
<sequence length="199" mass="21421">MIGLTILNRSRQKTVLLIHGLFTSSGYWLPYLTSLKECRLLILDIDYRAIGDIGPYLQRLEDVIVAEAGGKVDAVIAHSLGALLASRLPAPLRQASYELCPVYGATRLDPEHFVADIGQRLKAAMTDAQIRAQLAEADAALVRHSPLNPAAPATSRGTIYLPDADPYFSYDPGAASRAFSGDHFDVTAAMAAIGRELSA</sequence>
<name>A0ABW9W8E4_9BURK</name>
<dbReference type="InterPro" id="IPR029058">
    <property type="entry name" value="AB_hydrolase_fold"/>
</dbReference>
<protein>
    <submittedName>
        <fullName evidence="2">Alpha/beta fold hydrolase</fullName>
    </submittedName>
</protein>
<comment type="caution">
    <text evidence="2">The sequence shown here is derived from an EMBL/GenBank/DDBJ whole genome shotgun (WGS) entry which is preliminary data.</text>
</comment>
<dbReference type="InterPro" id="IPR000073">
    <property type="entry name" value="AB_hydrolase_1"/>
</dbReference>
<reference evidence="2 3" key="1">
    <citation type="submission" date="2019-12" db="EMBL/GenBank/DDBJ databases">
        <title>Novel species isolated from a subtropical stream in China.</title>
        <authorList>
            <person name="Lu H."/>
        </authorList>
    </citation>
    <scope>NUCLEOTIDE SEQUENCE [LARGE SCALE GENOMIC DNA]</scope>
    <source>
        <strain evidence="2 3">CY42W</strain>
    </source>
</reference>
<dbReference type="Gene3D" id="3.40.50.1820">
    <property type="entry name" value="alpha/beta hydrolase"/>
    <property type="match status" value="1"/>
</dbReference>
<evidence type="ECO:0000313" key="2">
    <source>
        <dbReference type="EMBL" id="MYN29775.1"/>
    </source>
</evidence>
<accession>A0ABW9W8E4</accession>
<dbReference type="GO" id="GO:0016787">
    <property type="term" value="F:hydrolase activity"/>
    <property type="evidence" value="ECO:0007669"/>
    <property type="project" value="UniProtKB-KW"/>
</dbReference>
<evidence type="ECO:0000313" key="3">
    <source>
        <dbReference type="Proteomes" id="UP000642144"/>
    </source>
</evidence>